<evidence type="ECO:0000313" key="2">
    <source>
        <dbReference type="EMBL" id="KAF0691887.1"/>
    </source>
</evidence>
<gene>
    <name evidence="3" type="primary">Aste57867_16971</name>
    <name evidence="2" type="ORF">As57867_016913</name>
    <name evidence="3" type="ORF">ASTE57867_16971</name>
</gene>
<name>A0A485L6P5_9STRA</name>
<feature type="compositionally biased region" description="Low complexity" evidence="1">
    <location>
        <begin position="187"/>
        <end position="205"/>
    </location>
</feature>
<evidence type="ECO:0000256" key="1">
    <source>
        <dbReference type="SAM" id="MobiDB-lite"/>
    </source>
</evidence>
<dbReference type="EMBL" id="CAADRA010006028">
    <property type="protein sequence ID" value="VFT93733.1"/>
    <property type="molecule type" value="Genomic_DNA"/>
</dbReference>
<evidence type="ECO:0000313" key="3">
    <source>
        <dbReference type="EMBL" id="VFT93733.1"/>
    </source>
</evidence>
<proteinExistence type="predicted"/>
<reference evidence="2" key="2">
    <citation type="submission" date="2019-06" db="EMBL/GenBank/DDBJ databases">
        <title>Genomics analysis of Aphanomyces spp. identifies a new class of oomycete effector associated with host adaptation.</title>
        <authorList>
            <person name="Gaulin E."/>
        </authorList>
    </citation>
    <scope>NUCLEOTIDE SEQUENCE</scope>
    <source>
        <strain evidence="2">CBS 578.67</strain>
    </source>
</reference>
<evidence type="ECO:0000313" key="4">
    <source>
        <dbReference type="Proteomes" id="UP000332933"/>
    </source>
</evidence>
<dbReference type="OrthoDB" id="58467at2759"/>
<accession>A0A485L6P5</accession>
<feature type="region of interest" description="Disordered" evidence="1">
    <location>
        <begin position="186"/>
        <end position="205"/>
    </location>
</feature>
<organism evidence="3 4">
    <name type="scientific">Aphanomyces stellatus</name>
    <dbReference type="NCBI Taxonomy" id="120398"/>
    <lineage>
        <taxon>Eukaryota</taxon>
        <taxon>Sar</taxon>
        <taxon>Stramenopiles</taxon>
        <taxon>Oomycota</taxon>
        <taxon>Saprolegniomycetes</taxon>
        <taxon>Saprolegniales</taxon>
        <taxon>Verrucalvaceae</taxon>
        <taxon>Aphanomyces</taxon>
    </lineage>
</organism>
<sequence length="569" mass="63391">MAASSSAKRRLHFVHSGCTAPLFCDSYTRNNKSTGHKNLRCFPHCCGAHRPNSFCGASIVVATTADTQDHHHVVSFCRFEVADGSEAIATDATLAFADVAAEVKSTESPLGTWMQGERVVEGGASSSPVYEFNCHRQSWHYGWRSNRFNCNIKHTLVVYLFGRRHEHGQIVLVCLDRLTSPPFTVCSTRRSAPTKTPSSPPTTNAATTIDAMSLQHGGSDDDEAVHAEAPSPSPRALAAVDEMIRLADVFSRCIVAGATPDDAYFLGLRESSPTHSVLVSILEHHIFAPATVQRVGADMTQHGVDPTESFHHSLTYLWQEIHRDLQANQNISLNELLAHVQREFPACQLRGATAGLGWFNQYATLAEEVRKAARYPQPQPMVSIGANRRPLHGRWQRENRVRSHAHLIQGHLLDRGSRIWTCADGGTDAAQMMRWESSVHAQWTTFRLDQQPQSHSHQLIGPCGQPTLGTGMQLCGTRAWEENQGDTLVVEWHFWPDAGLPRKRVRERFTLLASTTHSLMYQQSEELCWDVDAGAAAAAPADLTQRMLHPANWQLHHNETYFYHRILQT</sequence>
<dbReference type="Proteomes" id="UP000332933">
    <property type="component" value="Unassembled WGS sequence"/>
</dbReference>
<protein>
    <submittedName>
        <fullName evidence="3">Aste57867_16971 protein</fullName>
    </submittedName>
</protein>
<reference evidence="3 4" key="1">
    <citation type="submission" date="2019-03" db="EMBL/GenBank/DDBJ databases">
        <authorList>
            <person name="Gaulin E."/>
            <person name="Dumas B."/>
        </authorList>
    </citation>
    <scope>NUCLEOTIDE SEQUENCE [LARGE SCALE GENOMIC DNA]</scope>
    <source>
        <strain evidence="3">CBS 568.67</strain>
    </source>
</reference>
<keyword evidence="4" id="KW-1185">Reference proteome</keyword>
<dbReference type="AlphaFoldDB" id="A0A485L6P5"/>
<dbReference type="EMBL" id="VJMH01006007">
    <property type="protein sequence ID" value="KAF0691887.1"/>
    <property type="molecule type" value="Genomic_DNA"/>
</dbReference>